<gene>
    <name evidence="2" type="ORF">CLV56_1606</name>
</gene>
<dbReference type="Proteomes" id="UP000230842">
    <property type="component" value="Unassembled WGS sequence"/>
</dbReference>
<evidence type="ECO:0000313" key="2">
    <source>
        <dbReference type="EMBL" id="PJJ57378.1"/>
    </source>
</evidence>
<sequence length="253" mass="25637">MAPSTLQGVPDPFSALMDLEGVPSAFAATRDGIDSLLRDRGLRRTSPEATAESLLRGAAASAAIEGAPYDLEALRAGEGDPLALAAARMSTELLGLVPTWQRAPLQALARLHTLVARGGVADADLGRPVDPAGARRLTALAQTLAAPSDAPGLVVAAVVHAEVATAGAFASDNGLVARAAERLVLVARGVDPAALTVPEAGHRAAGRAYGAALADYAGGSPASVHRWLLYAAQAFADGAEASPVEPPRGPRRT</sequence>
<evidence type="ECO:0000259" key="1">
    <source>
        <dbReference type="PROSITE" id="PS51459"/>
    </source>
</evidence>
<name>A0A0B2BJV2_9ACTN</name>
<accession>A0A0B2BJV2</accession>
<dbReference type="InterPro" id="IPR003812">
    <property type="entry name" value="Fido"/>
</dbReference>
<proteinExistence type="predicted"/>
<keyword evidence="3" id="KW-1185">Reference proteome</keyword>
<dbReference type="PROSITE" id="PS51459">
    <property type="entry name" value="FIDO"/>
    <property type="match status" value="1"/>
</dbReference>
<comment type="caution">
    <text evidence="2">The sequence shown here is derived from an EMBL/GenBank/DDBJ whole genome shotgun (WGS) entry which is preliminary data.</text>
</comment>
<protein>
    <recommendedName>
        <fullName evidence="1">Fido domain-containing protein</fullName>
    </recommendedName>
</protein>
<evidence type="ECO:0000313" key="3">
    <source>
        <dbReference type="Proteomes" id="UP000230842"/>
    </source>
</evidence>
<feature type="domain" description="Fido" evidence="1">
    <location>
        <begin position="103"/>
        <end position="233"/>
    </location>
</feature>
<organism evidence="2 3">
    <name type="scientific">Mumia flava</name>
    <dbReference type="NCBI Taxonomy" id="1348852"/>
    <lineage>
        <taxon>Bacteria</taxon>
        <taxon>Bacillati</taxon>
        <taxon>Actinomycetota</taxon>
        <taxon>Actinomycetes</taxon>
        <taxon>Propionibacteriales</taxon>
        <taxon>Nocardioidaceae</taxon>
        <taxon>Mumia</taxon>
    </lineage>
</organism>
<dbReference type="OrthoDB" id="5241763at2"/>
<reference evidence="2 3" key="1">
    <citation type="submission" date="2017-11" db="EMBL/GenBank/DDBJ databases">
        <title>Genomic Encyclopedia of Archaeal and Bacterial Type Strains, Phase II (KMG-II): From Individual Species to Whole Genera.</title>
        <authorList>
            <person name="Goeker M."/>
        </authorList>
    </citation>
    <scope>NUCLEOTIDE SEQUENCE [LARGE SCALE GENOMIC DNA]</scope>
    <source>
        <strain evidence="2 3">DSM 27763</strain>
    </source>
</reference>
<dbReference type="EMBL" id="PGEZ01000001">
    <property type="protein sequence ID" value="PJJ57378.1"/>
    <property type="molecule type" value="Genomic_DNA"/>
</dbReference>
<dbReference type="AlphaFoldDB" id="A0A0B2BJV2"/>